<evidence type="ECO:0000259" key="1">
    <source>
        <dbReference type="Pfam" id="PF12697"/>
    </source>
</evidence>
<dbReference type="EMBL" id="BACD03000022">
    <property type="protein sequence ID" value="GAO49336.1"/>
    <property type="molecule type" value="Genomic_DNA"/>
</dbReference>
<dbReference type="Pfam" id="PF12697">
    <property type="entry name" value="Abhydrolase_6"/>
    <property type="match status" value="1"/>
</dbReference>
<feature type="domain" description="AB hydrolase-1" evidence="1">
    <location>
        <begin position="33"/>
        <end position="293"/>
    </location>
</feature>
<dbReference type="InterPro" id="IPR029058">
    <property type="entry name" value="AB_hydrolase_fold"/>
</dbReference>
<name>A0A0E9NI08_SAICN</name>
<accession>A0A0E9NI08</accession>
<reference evidence="2 3" key="1">
    <citation type="journal article" date="2011" name="J. Gen. Appl. Microbiol.">
        <title>Draft genome sequencing of the enigmatic yeast Saitoella complicata.</title>
        <authorList>
            <person name="Nishida H."/>
            <person name="Hamamoto M."/>
            <person name="Sugiyama J."/>
        </authorList>
    </citation>
    <scope>NUCLEOTIDE SEQUENCE [LARGE SCALE GENOMIC DNA]</scope>
    <source>
        <strain evidence="2 3">NRRL Y-17804</strain>
    </source>
</reference>
<organism evidence="2 3">
    <name type="scientific">Saitoella complicata (strain BCRC 22490 / CBS 7301 / JCM 7358 / NBRC 10748 / NRRL Y-17804)</name>
    <dbReference type="NCBI Taxonomy" id="698492"/>
    <lineage>
        <taxon>Eukaryota</taxon>
        <taxon>Fungi</taxon>
        <taxon>Dikarya</taxon>
        <taxon>Ascomycota</taxon>
        <taxon>Taphrinomycotina</taxon>
        <taxon>Taphrinomycotina incertae sedis</taxon>
        <taxon>Saitoella</taxon>
    </lineage>
</organism>
<keyword evidence="3" id="KW-1185">Reference proteome</keyword>
<dbReference type="InterPro" id="IPR000073">
    <property type="entry name" value="AB_hydrolase_1"/>
</dbReference>
<dbReference type="Gene3D" id="3.40.50.1820">
    <property type="entry name" value="alpha/beta hydrolase"/>
    <property type="match status" value="1"/>
</dbReference>
<sequence>MPTPPPRPPNCTPSLLPFSPFKKGTIPVGTAPHTTPIAYEIHGHGPVHIVLLMGFISSMYAWRPQIQYFAHEEGRGESTVTAIFARDVVEVLEGLGWVEPKSVHVVGVSMGGMISLELAALIADRIASLCLTSTCAKLIQPVRTRTEAVTNWISILTPKLSHRSQAEHAADSIFPRKWLKDHDHRYPEYKTNRERVVQSMVTRFTFLPKQPTHATLSQGLACLSHNVPTSNLRAIAEAIPDIVACTGTDDQLINPICTDLLIEGFGGEREGVRKIIFEGAGHAVLEERDEEYNKTVEELIERAENRYGRSVE</sequence>
<dbReference type="PANTHER" id="PTHR43433:SF5">
    <property type="entry name" value="AB HYDROLASE-1 DOMAIN-CONTAINING PROTEIN"/>
    <property type="match status" value="1"/>
</dbReference>
<reference evidence="2 3" key="3">
    <citation type="journal article" date="2015" name="Genome Announc.">
        <title>Draft Genome Sequence of the Archiascomycetous Yeast Saitoella complicata.</title>
        <authorList>
            <person name="Yamauchi K."/>
            <person name="Kondo S."/>
            <person name="Hamamoto M."/>
            <person name="Takahashi Y."/>
            <person name="Ogura Y."/>
            <person name="Hayashi T."/>
            <person name="Nishida H."/>
        </authorList>
    </citation>
    <scope>NUCLEOTIDE SEQUENCE [LARGE SCALE GENOMIC DNA]</scope>
    <source>
        <strain evidence="2 3">NRRL Y-17804</strain>
    </source>
</reference>
<protein>
    <recommendedName>
        <fullName evidence="1">AB hydrolase-1 domain-containing protein</fullName>
    </recommendedName>
</protein>
<proteinExistence type="predicted"/>
<comment type="caution">
    <text evidence="2">The sequence shown here is derived from an EMBL/GenBank/DDBJ whole genome shotgun (WGS) entry which is preliminary data.</text>
</comment>
<dbReference type="PANTHER" id="PTHR43433">
    <property type="entry name" value="HYDROLASE, ALPHA/BETA FOLD FAMILY PROTEIN"/>
    <property type="match status" value="1"/>
</dbReference>
<reference evidence="2 3" key="2">
    <citation type="journal article" date="2014" name="J. Gen. Appl. Microbiol.">
        <title>The early diverging ascomycetous budding yeast Saitoella complicata has three histone deacetylases belonging to the Clr6, Hos2, and Rpd3 lineages.</title>
        <authorList>
            <person name="Nishida H."/>
            <person name="Matsumoto T."/>
            <person name="Kondo S."/>
            <person name="Hamamoto M."/>
            <person name="Yoshikawa H."/>
        </authorList>
    </citation>
    <scope>NUCLEOTIDE SEQUENCE [LARGE SCALE GENOMIC DNA]</scope>
    <source>
        <strain evidence="2 3">NRRL Y-17804</strain>
    </source>
</reference>
<dbReference type="Proteomes" id="UP000033140">
    <property type="component" value="Unassembled WGS sequence"/>
</dbReference>
<dbReference type="STRING" id="698492.A0A0E9NI08"/>
<gene>
    <name evidence="2" type="ORF">G7K_3487-t1</name>
</gene>
<evidence type="ECO:0000313" key="2">
    <source>
        <dbReference type="EMBL" id="GAO49336.1"/>
    </source>
</evidence>
<dbReference type="InterPro" id="IPR050471">
    <property type="entry name" value="AB_hydrolase"/>
</dbReference>
<dbReference type="OMA" id="ACKMAAM"/>
<dbReference type="AlphaFoldDB" id="A0A0E9NI08"/>
<dbReference type="SUPFAM" id="SSF53474">
    <property type="entry name" value="alpha/beta-Hydrolases"/>
    <property type="match status" value="1"/>
</dbReference>
<evidence type="ECO:0000313" key="3">
    <source>
        <dbReference type="Proteomes" id="UP000033140"/>
    </source>
</evidence>